<name>A0A818VVQ8_9BILA</name>
<reference evidence="3" key="1">
    <citation type="submission" date="2021-02" db="EMBL/GenBank/DDBJ databases">
        <authorList>
            <person name="Nowell W R."/>
        </authorList>
    </citation>
    <scope>NUCLEOTIDE SEQUENCE</scope>
</reference>
<dbReference type="AlphaFoldDB" id="A0A818VVQ8"/>
<protein>
    <submittedName>
        <fullName evidence="3">Uncharacterized protein</fullName>
    </submittedName>
</protein>
<accession>A0A818VVQ8</accession>
<evidence type="ECO:0000313" key="4">
    <source>
        <dbReference type="Proteomes" id="UP000663823"/>
    </source>
</evidence>
<dbReference type="Proteomes" id="UP000663823">
    <property type="component" value="Unassembled WGS sequence"/>
</dbReference>
<keyword evidence="2" id="KW-1133">Transmembrane helix</keyword>
<feature type="transmembrane region" description="Helical" evidence="2">
    <location>
        <begin position="175"/>
        <end position="196"/>
    </location>
</feature>
<evidence type="ECO:0000313" key="3">
    <source>
        <dbReference type="EMBL" id="CAF3716563.1"/>
    </source>
</evidence>
<comment type="caution">
    <text evidence="3">The sequence shown here is derived from an EMBL/GenBank/DDBJ whole genome shotgun (WGS) entry which is preliminary data.</text>
</comment>
<keyword evidence="2" id="KW-0472">Membrane</keyword>
<proteinExistence type="predicted"/>
<organism evidence="3 4">
    <name type="scientific">Rotaria sordida</name>
    <dbReference type="NCBI Taxonomy" id="392033"/>
    <lineage>
        <taxon>Eukaryota</taxon>
        <taxon>Metazoa</taxon>
        <taxon>Spiralia</taxon>
        <taxon>Gnathifera</taxon>
        <taxon>Rotifera</taxon>
        <taxon>Eurotatoria</taxon>
        <taxon>Bdelloidea</taxon>
        <taxon>Philodinida</taxon>
        <taxon>Philodinidae</taxon>
        <taxon>Rotaria</taxon>
    </lineage>
</organism>
<keyword evidence="2" id="KW-0812">Transmembrane</keyword>
<evidence type="ECO:0000256" key="2">
    <source>
        <dbReference type="SAM" id="Phobius"/>
    </source>
</evidence>
<dbReference type="EMBL" id="CAJOAX010001449">
    <property type="protein sequence ID" value="CAF3716563.1"/>
    <property type="molecule type" value="Genomic_DNA"/>
</dbReference>
<gene>
    <name evidence="3" type="ORF">OTI717_LOCUS13546</name>
</gene>
<keyword evidence="1" id="KW-0175">Coiled coil</keyword>
<sequence>MNPNQSQQPPGPGVPLQSLDLDELENLFGPRATLPSLSDIYTTRINALQATNTNLREENNRLETYATEVNNKNHDLTVKVLELETQNLRVAFGAEILKQLLENNDLKEPTSQIKSNLTKFKLSNRDVEKPPKEHNEDQHMNNNITKEQACSTNSKIDLKFDRLYGRVAYDELCRFRVFIICVAQLYSAWLVMIITADRWV</sequence>
<evidence type="ECO:0000256" key="1">
    <source>
        <dbReference type="SAM" id="Coils"/>
    </source>
</evidence>
<feature type="coiled-coil region" evidence="1">
    <location>
        <begin position="45"/>
        <end position="75"/>
    </location>
</feature>